<evidence type="ECO:0000313" key="2">
    <source>
        <dbReference type="Proteomes" id="UP000199568"/>
    </source>
</evidence>
<dbReference type="AlphaFoldDB" id="A0A1I0BT77"/>
<dbReference type="InterPro" id="IPR052045">
    <property type="entry name" value="Sulfur_Carrier/Prot_Modifier"/>
</dbReference>
<dbReference type="PROSITE" id="PS51257">
    <property type="entry name" value="PROKAR_LIPOPROTEIN"/>
    <property type="match status" value="1"/>
</dbReference>
<sequence length="96" mass="10708">MMRVTVRVMGNLIGIIGCNSFVIKLDKNATIHDLLKKISELHGEKFKKEVLNQEGKGLAPRYKILINGKNIKTMDYFDTVLENGQTIHIMPPVAGG</sequence>
<dbReference type="STRING" id="426128.SAMN05660297_01412"/>
<dbReference type="OrthoDB" id="9801945at2"/>
<dbReference type="InterPro" id="IPR012675">
    <property type="entry name" value="Beta-grasp_dom_sf"/>
</dbReference>
<protein>
    <submittedName>
        <fullName evidence="1">Molybdopterin synthase sulfur carrier subunit</fullName>
    </submittedName>
</protein>
<evidence type="ECO:0000313" key="1">
    <source>
        <dbReference type="EMBL" id="SET10269.1"/>
    </source>
</evidence>
<dbReference type="PANTHER" id="PTHR38031">
    <property type="entry name" value="SULFUR CARRIER PROTEIN SLR0821-RELATED"/>
    <property type="match status" value="1"/>
</dbReference>
<dbReference type="SUPFAM" id="SSF54285">
    <property type="entry name" value="MoaD/ThiS"/>
    <property type="match status" value="1"/>
</dbReference>
<proteinExistence type="predicted"/>
<gene>
    <name evidence="1" type="ORF">SAMN05660297_01412</name>
</gene>
<name>A0A1I0BT77_9FIRM</name>
<dbReference type="Pfam" id="PF02597">
    <property type="entry name" value="ThiS"/>
    <property type="match status" value="1"/>
</dbReference>
<dbReference type="InterPro" id="IPR003749">
    <property type="entry name" value="ThiS/MoaD-like"/>
</dbReference>
<accession>A0A1I0BT77</accession>
<organism evidence="1 2">
    <name type="scientific">Natronincola peptidivorans</name>
    <dbReference type="NCBI Taxonomy" id="426128"/>
    <lineage>
        <taxon>Bacteria</taxon>
        <taxon>Bacillati</taxon>
        <taxon>Bacillota</taxon>
        <taxon>Clostridia</taxon>
        <taxon>Peptostreptococcales</taxon>
        <taxon>Natronincolaceae</taxon>
        <taxon>Natronincola</taxon>
    </lineage>
</organism>
<dbReference type="PANTHER" id="PTHR38031:SF1">
    <property type="entry name" value="SULFUR CARRIER PROTEIN CYSO"/>
    <property type="match status" value="1"/>
</dbReference>
<dbReference type="InterPro" id="IPR016155">
    <property type="entry name" value="Mopterin_synth/thiamin_S_b"/>
</dbReference>
<dbReference type="Gene3D" id="3.10.20.30">
    <property type="match status" value="1"/>
</dbReference>
<dbReference type="RefSeq" id="WP_090441392.1">
    <property type="nucleotide sequence ID" value="NZ_FOHU01000004.1"/>
</dbReference>
<keyword evidence="2" id="KW-1185">Reference proteome</keyword>
<dbReference type="Proteomes" id="UP000199568">
    <property type="component" value="Unassembled WGS sequence"/>
</dbReference>
<dbReference type="NCBIfam" id="TIGR01687">
    <property type="entry name" value="moaD_arch"/>
    <property type="match status" value="1"/>
</dbReference>
<reference evidence="1 2" key="1">
    <citation type="submission" date="2016-10" db="EMBL/GenBank/DDBJ databases">
        <authorList>
            <person name="de Groot N.N."/>
        </authorList>
    </citation>
    <scope>NUCLEOTIDE SEQUENCE [LARGE SCALE GENOMIC DNA]</scope>
    <source>
        <strain evidence="1 2">DSM 18979</strain>
    </source>
</reference>
<dbReference type="CDD" id="cd17040">
    <property type="entry name" value="Ubl_MoaD_like"/>
    <property type="match status" value="1"/>
</dbReference>
<dbReference type="InterPro" id="IPR010038">
    <property type="entry name" value="MoaD_arc-typ"/>
</dbReference>
<dbReference type="EMBL" id="FOHU01000004">
    <property type="protein sequence ID" value="SET10269.1"/>
    <property type="molecule type" value="Genomic_DNA"/>
</dbReference>